<dbReference type="SMART" id="SM00228">
    <property type="entry name" value="PDZ"/>
    <property type="match status" value="1"/>
</dbReference>
<sequence length="370" mass="39807">MLVSILVFILVLSVLIISHEFGHFIVARKSGIKVEEFGFGLPPRLFSKKIGETVYSINALPFGGFVRLHGEQEEDEGTNVKHSFLHKSKKVRAMVVIAGVVMNFLLAIIVFAIVYSFSGIPRDGGKVKVIDVASGSPAANAGIVVGDIITKVGGETIVLSDEFVAKTATYKGKRVTYEVQRDINGQTKTLTVSLIPRENPPSGEGSVGVTITTMEIYYPPVLLRPFYGIYYGFKDGIFWGKTIATGLWGLLSGIFEGKTPQGVSGPIGIYAVTTEASKSGFLTLLNFVGILSVNLAILNVIPFPALDGGRLVFIGIETVTRKKVSRKVEATINNIGFLLLLTLLLVITVGDVRRLVTNGGIDGFINSLGK</sequence>
<dbReference type="InterPro" id="IPR036034">
    <property type="entry name" value="PDZ_sf"/>
</dbReference>
<dbReference type="Gene3D" id="2.30.42.10">
    <property type="match status" value="1"/>
</dbReference>
<keyword evidence="6" id="KW-0378">Hydrolase</keyword>
<evidence type="ECO:0000256" key="3">
    <source>
        <dbReference type="ARBA" id="ARBA00007931"/>
    </source>
</evidence>
<dbReference type="CDD" id="cd06163">
    <property type="entry name" value="S2P-M50_PDZ_RseP-like"/>
    <property type="match status" value="1"/>
</dbReference>
<dbReference type="Pfam" id="PF17820">
    <property type="entry name" value="PDZ_6"/>
    <property type="match status" value="1"/>
</dbReference>
<keyword evidence="8 11" id="KW-1133">Transmembrane helix</keyword>
<proteinExistence type="inferred from homology"/>
<evidence type="ECO:0000313" key="14">
    <source>
        <dbReference type="Proteomes" id="UP000034293"/>
    </source>
</evidence>
<dbReference type="PROSITE" id="PS50106">
    <property type="entry name" value="PDZ"/>
    <property type="match status" value="1"/>
</dbReference>
<dbReference type="PANTHER" id="PTHR42837:SF2">
    <property type="entry name" value="MEMBRANE METALLOPROTEASE ARASP2, CHLOROPLASTIC-RELATED"/>
    <property type="match status" value="1"/>
</dbReference>
<dbReference type="EMBL" id="LBZA01000028">
    <property type="protein sequence ID" value="KKR63260.1"/>
    <property type="molecule type" value="Genomic_DNA"/>
</dbReference>
<dbReference type="GO" id="GO:0016020">
    <property type="term" value="C:membrane"/>
    <property type="evidence" value="ECO:0007669"/>
    <property type="project" value="UniProtKB-SubCell"/>
</dbReference>
<evidence type="ECO:0000256" key="9">
    <source>
        <dbReference type="ARBA" id="ARBA00023049"/>
    </source>
</evidence>
<evidence type="ECO:0000256" key="1">
    <source>
        <dbReference type="ARBA" id="ARBA00001947"/>
    </source>
</evidence>
<evidence type="ECO:0000256" key="4">
    <source>
        <dbReference type="ARBA" id="ARBA00022670"/>
    </source>
</evidence>
<evidence type="ECO:0000256" key="6">
    <source>
        <dbReference type="ARBA" id="ARBA00022801"/>
    </source>
</evidence>
<gene>
    <name evidence="13" type="ORF">UU02_C0028G0002</name>
</gene>
<comment type="cofactor">
    <cofactor evidence="1">
        <name>Zn(2+)</name>
        <dbReference type="ChEBI" id="CHEBI:29105"/>
    </cofactor>
</comment>
<keyword evidence="5 11" id="KW-0812">Transmembrane</keyword>
<evidence type="ECO:0000256" key="10">
    <source>
        <dbReference type="ARBA" id="ARBA00023136"/>
    </source>
</evidence>
<dbReference type="InterPro" id="IPR004387">
    <property type="entry name" value="Pept_M50_Zn"/>
</dbReference>
<feature type="transmembrane region" description="Helical" evidence="11">
    <location>
        <begin position="6"/>
        <end position="26"/>
    </location>
</feature>
<keyword evidence="4 13" id="KW-0645">Protease</keyword>
<evidence type="ECO:0000313" key="13">
    <source>
        <dbReference type="EMBL" id="KKR63260.1"/>
    </source>
</evidence>
<dbReference type="InterPro" id="IPR001478">
    <property type="entry name" value="PDZ"/>
</dbReference>
<evidence type="ECO:0000256" key="11">
    <source>
        <dbReference type="SAM" id="Phobius"/>
    </source>
</evidence>
<dbReference type="InterPro" id="IPR041489">
    <property type="entry name" value="PDZ_6"/>
</dbReference>
<keyword evidence="9 13" id="KW-0482">Metalloprotease</keyword>
<comment type="similarity">
    <text evidence="3">Belongs to the peptidase M50B family.</text>
</comment>
<organism evidence="13 14">
    <name type="scientific">Candidatus Woesebacteria bacterium GW2011_GWA1_40_43</name>
    <dbReference type="NCBI Taxonomy" id="1618553"/>
    <lineage>
        <taxon>Bacteria</taxon>
        <taxon>Candidatus Woeseibacteriota</taxon>
    </lineage>
</organism>
<feature type="transmembrane region" description="Helical" evidence="11">
    <location>
        <begin position="331"/>
        <end position="350"/>
    </location>
</feature>
<comment type="subcellular location">
    <subcellularLocation>
        <location evidence="2">Membrane</location>
        <topology evidence="2">Multi-pass membrane protein</topology>
    </subcellularLocation>
</comment>
<feature type="domain" description="PDZ" evidence="12">
    <location>
        <begin position="119"/>
        <end position="157"/>
    </location>
</feature>
<feature type="transmembrane region" description="Helical" evidence="11">
    <location>
        <begin position="281"/>
        <end position="301"/>
    </location>
</feature>
<evidence type="ECO:0000256" key="8">
    <source>
        <dbReference type="ARBA" id="ARBA00022989"/>
    </source>
</evidence>
<accession>A0A0G0UUB2</accession>
<evidence type="ECO:0000259" key="12">
    <source>
        <dbReference type="PROSITE" id="PS50106"/>
    </source>
</evidence>
<protein>
    <submittedName>
        <fullName evidence="13">Membrane-associated zinc metalloprotease</fullName>
    </submittedName>
</protein>
<reference evidence="13 14" key="1">
    <citation type="journal article" date="2015" name="Nature">
        <title>rRNA introns, odd ribosomes, and small enigmatic genomes across a large radiation of phyla.</title>
        <authorList>
            <person name="Brown C.T."/>
            <person name="Hug L.A."/>
            <person name="Thomas B.C."/>
            <person name="Sharon I."/>
            <person name="Castelle C.J."/>
            <person name="Singh A."/>
            <person name="Wilkins M.J."/>
            <person name="Williams K.H."/>
            <person name="Banfield J.F."/>
        </authorList>
    </citation>
    <scope>NUCLEOTIDE SEQUENCE [LARGE SCALE GENOMIC DNA]</scope>
</reference>
<dbReference type="Pfam" id="PF02163">
    <property type="entry name" value="Peptidase_M50"/>
    <property type="match status" value="1"/>
</dbReference>
<evidence type="ECO:0000256" key="5">
    <source>
        <dbReference type="ARBA" id="ARBA00022692"/>
    </source>
</evidence>
<dbReference type="Proteomes" id="UP000034293">
    <property type="component" value="Unassembled WGS sequence"/>
</dbReference>
<comment type="caution">
    <text evidence="13">The sequence shown here is derived from an EMBL/GenBank/DDBJ whole genome shotgun (WGS) entry which is preliminary data.</text>
</comment>
<dbReference type="GO" id="GO:0006508">
    <property type="term" value="P:proteolysis"/>
    <property type="evidence" value="ECO:0007669"/>
    <property type="project" value="UniProtKB-KW"/>
</dbReference>
<dbReference type="PANTHER" id="PTHR42837">
    <property type="entry name" value="REGULATOR OF SIGMA-E PROTEASE RSEP"/>
    <property type="match status" value="1"/>
</dbReference>
<keyword evidence="7" id="KW-0862">Zinc</keyword>
<dbReference type="SUPFAM" id="SSF50156">
    <property type="entry name" value="PDZ domain-like"/>
    <property type="match status" value="1"/>
</dbReference>
<feature type="transmembrane region" description="Helical" evidence="11">
    <location>
        <begin position="93"/>
        <end position="117"/>
    </location>
</feature>
<dbReference type="AlphaFoldDB" id="A0A0G0UUB2"/>
<evidence type="ECO:0000256" key="7">
    <source>
        <dbReference type="ARBA" id="ARBA00022833"/>
    </source>
</evidence>
<dbReference type="GO" id="GO:0004222">
    <property type="term" value="F:metalloendopeptidase activity"/>
    <property type="evidence" value="ECO:0007669"/>
    <property type="project" value="InterPro"/>
</dbReference>
<evidence type="ECO:0000256" key="2">
    <source>
        <dbReference type="ARBA" id="ARBA00004141"/>
    </source>
</evidence>
<keyword evidence="10 11" id="KW-0472">Membrane</keyword>
<dbReference type="InterPro" id="IPR008915">
    <property type="entry name" value="Peptidase_M50"/>
</dbReference>
<name>A0A0G0UUB2_9BACT</name>